<evidence type="ECO:0000313" key="2">
    <source>
        <dbReference type="Proteomes" id="UP000198553"/>
    </source>
</evidence>
<keyword evidence="2" id="KW-1185">Reference proteome</keyword>
<proteinExistence type="predicted"/>
<organism evidence="1 2">
    <name type="scientific">Mesobacillus persicus</name>
    <dbReference type="NCBI Taxonomy" id="930146"/>
    <lineage>
        <taxon>Bacteria</taxon>
        <taxon>Bacillati</taxon>
        <taxon>Bacillota</taxon>
        <taxon>Bacilli</taxon>
        <taxon>Bacillales</taxon>
        <taxon>Bacillaceae</taxon>
        <taxon>Mesobacillus</taxon>
    </lineage>
</organism>
<dbReference type="AlphaFoldDB" id="A0A1H8I198"/>
<protein>
    <submittedName>
        <fullName evidence="1">Uncharacterized protein</fullName>
    </submittedName>
</protein>
<gene>
    <name evidence="1" type="ORF">SAMN05192533_11620</name>
</gene>
<sequence>MDYPLVTDDKLELIRKVELVDPNAPKSLRGFAVLDKDGNVLSSQEVDPFGTEAANIIKFAAEEIAKQE</sequence>
<evidence type="ECO:0000313" key="1">
    <source>
        <dbReference type="EMBL" id="SEN62037.1"/>
    </source>
</evidence>
<dbReference type="EMBL" id="FOBW01000016">
    <property type="protein sequence ID" value="SEN62037.1"/>
    <property type="molecule type" value="Genomic_DNA"/>
</dbReference>
<accession>A0A1H8I198</accession>
<reference evidence="2" key="1">
    <citation type="submission" date="2016-10" db="EMBL/GenBank/DDBJ databases">
        <authorList>
            <person name="Varghese N."/>
            <person name="Submissions S."/>
        </authorList>
    </citation>
    <scope>NUCLEOTIDE SEQUENCE [LARGE SCALE GENOMIC DNA]</scope>
    <source>
        <strain evidence="2">B48,IBRC-M 10115,DSM 25386,CECT 8001</strain>
    </source>
</reference>
<dbReference type="Proteomes" id="UP000198553">
    <property type="component" value="Unassembled WGS sequence"/>
</dbReference>
<name>A0A1H8I198_9BACI</name>